<gene>
    <name evidence="9" type="primary">exbD-1</name>
    <name evidence="9" type="ORF">TMPK1_25240</name>
</gene>
<dbReference type="InterPro" id="IPR003400">
    <property type="entry name" value="ExbD"/>
</dbReference>
<dbReference type="GO" id="GO:0005886">
    <property type="term" value="C:plasma membrane"/>
    <property type="evidence" value="ECO:0007669"/>
    <property type="project" value="UniProtKB-SubCell"/>
</dbReference>
<evidence type="ECO:0000256" key="5">
    <source>
        <dbReference type="ARBA" id="ARBA00022989"/>
    </source>
</evidence>
<dbReference type="Pfam" id="PF02472">
    <property type="entry name" value="ExbD"/>
    <property type="match status" value="1"/>
</dbReference>
<protein>
    <submittedName>
        <fullName evidence="9">Biopolymer transport protein ExbD</fullName>
    </submittedName>
</protein>
<reference evidence="9" key="1">
    <citation type="submission" date="2021-02" db="EMBL/GenBank/DDBJ databases">
        <title>Genome sequence of Rhodospirillales sp. strain TMPK1 isolated from soil.</title>
        <authorList>
            <person name="Nakai R."/>
            <person name="Kusada H."/>
            <person name="Tamaki H."/>
        </authorList>
    </citation>
    <scope>NUCLEOTIDE SEQUENCE</scope>
    <source>
        <strain evidence="9">TMPK1</strain>
    </source>
</reference>
<proteinExistence type="inferred from homology"/>
<dbReference type="EMBL" id="BOPV01000001">
    <property type="protein sequence ID" value="GIL40287.1"/>
    <property type="molecule type" value="Genomic_DNA"/>
</dbReference>
<evidence type="ECO:0000313" key="10">
    <source>
        <dbReference type="Proteomes" id="UP000681075"/>
    </source>
</evidence>
<keyword evidence="7" id="KW-0813">Transport</keyword>
<keyword evidence="10" id="KW-1185">Reference proteome</keyword>
<evidence type="ECO:0000256" key="3">
    <source>
        <dbReference type="ARBA" id="ARBA00022475"/>
    </source>
</evidence>
<dbReference type="PANTHER" id="PTHR30558">
    <property type="entry name" value="EXBD MEMBRANE COMPONENT OF PMF-DRIVEN MACROMOLECULE IMPORT SYSTEM"/>
    <property type="match status" value="1"/>
</dbReference>
<organism evidence="9 10">
    <name type="scientific">Roseiterribacter gracilis</name>
    <dbReference type="NCBI Taxonomy" id="2812848"/>
    <lineage>
        <taxon>Bacteria</taxon>
        <taxon>Pseudomonadati</taxon>
        <taxon>Pseudomonadota</taxon>
        <taxon>Alphaproteobacteria</taxon>
        <taxon>Rhodospirillales</taxon>
        <taxon>Roseiterribacteraceae</taxon>
        <taxon>Roseiterribacter</taxon>
    </lineage>
</organism>
<dbReference type="Proteomes" id="UP000681075">
    <property type="component" value="Unassembled WGS sequence"/>
</dbReference>
<comment type="similarity">
    <text evidence="2 7">Belongs to the ExbD/TolR family.</text>
</comment>
<comment type="caution">
    <text evidence="9">The sequence shown here is derived from an EMBL/GenBank/DDBJ whole genome shotgun (WGS) entry which is preliminary data.</text>
</comment>
<comment type="subcellular location">
    <subcellularLocation>
        <location evidence="1">Cell membrane</location>
        <topology evidence="1">Single-pass membrane protein</topology>
    </subcellularLocation>
    <subcellularLocation>
        <location evidence="7">Cell membrane</location>
        <topology evidence="7">Single-pass type II membrane protein</topology>
    </subcellularLocation>
</comment>
<name>A0A8S8XFR6_9PROT</name>
<keyword evidence="7" id="KW-0653">Protein transport</keyword>
<dbReference type="AlphaFoldDB" id="A0A8S8XFR6"/>
<evidence type="ECO:0000313" key="9">
    <source>
        <dbReference type="EMBL" id="GIL40287.1"/>
    </source>
</evidence>
<feature type="transmembrane region" description="Helical" evidence="8">
    <location>
        <begin position="26"/>
        <end position="46"/>
    </location>
</feature>
<accession>A0A8S8XFR6</accession>
<keyword evidence="5 8" id="KW-1133">Transmembrane helix</keyword>
<evidence type="ECO:0000256" key="7">
    <source>
        <dbReference type="RuleBase" id="RU003879"/>
    </source>
</evidence>
<dbReference type="PANTHER" id="PTHR30558:SF9">
    <property type="entry name" value="BIOPOLYMER TRANSPORT PROTEIN EXBD"/>
    <property type="match status" value="1"/>
</dbReference>
<dbReference type="RefSeq" id="WP_420243392.1">
    <property type="nucleotide sequence ID" value="NZ_BOPV01000001.1"/>
</dbReference>
<evidence type="ECO:0000256" key="2">
    <source>
        <dbReference type="ARBA" id="ARBA00005811"/>
    </source>
</evidence>
<evidence type="ECO:0000256" key="8">
    <source>
        <dbReference type="SAM" id="Phobius"/>
    </source>
</evidence>
<dbReference type="GO" id="GO:0022857">
    <property type="term" value="F:transmembrane transporter activity"/>
    <property type="evidence" value="ECO:0007669"/>
    <property type="project" value="InterPro"/>
</dbReference>
<evidence type="ECO:0000256" key="6">
    <source>
        <dbReference type="ARBA" id="ARBA00023136"/>
    </source>
</evidence>
<keyword evidence="3" id="KW-1003">Cell membrane</keyword>
<keyword evidence="6 8" id="KW-0472">Membrane</keyword>
<sequence length="147" mass="15768">MGVQLGKGAPSAGGFAENANINVTPFVDIMLVLLIIFMVSAPLATVNTKVDLPPTNSTPSPPDENNKPLFISLQQDGTLYVGDTQIASVAELPAEIDKQVPLEKRDDKAVYIRADLDVQYKSVMDLMNLLRDAKLKKIGLVGESTTG</sequence>
<dbReference type="GO" id="GO:0015031">
    <property type="term" value="P:protein transport"/>
    <property type="evidence" value="ECO:0007669"/>
    <property type="project" value="UniProtKB-KW"/>
</dbReference>
<evidence type="ECO:0000256" key="4">
    <source>
        <dbReference type="ARBA" id="ARBA00022692"/>
    </source>
</evidence>
<dbReference type="Gene3D" id="3.30.420.270">
    <property type="match status" value="1"/>
</dbReference>
<evidence type="ECO:0000256" key="1">
    <source>
        <dbReference type="ARBA" id="ARBA00004162"/>
    </source>
</evidence>
<keyword evidence="4 7" id="KW-0812">Transmembrane</keyword>